<keyword evidence="4" id="KW-1185">Reference proteome</keyword>
<gene>
    <name evidence="3" type="ORF">KHLLAP_LOCUS1138</name>
</gene>
<proteinExistence type="predicted"/>
<comment type="caution">
    <text evidence="3">The sequence shown here is derived from an EMBL/GenBank/DDBJ whole genome shotgun (WGS) entry which is preliminary data.</text>
</comment>
<dbReference type="InterPro" id="IPR056599">
    <property type="entry name" value="AAA_lid_fung"/>
</dbReference>
<sequence>MSLHYPLLNDISTVAVFELNLKRIKDRLLRRARNLRLNEVQICVFASQYWRDYPKARWNGRQVRNACQTALALAEFEAQGGNHQAVLDPGAVIDLEVKHFQTVSDAYLGFMEYLKDIYGADADERAYEQSLRAKTKDPTAPKMNPLSTRETPSVPSGNTPANFQGPTQMFQKPSGKGMGGVPSFNPAYYGQPMGPGYQPNHGFAPSQPMGSTPQMIPPGQGQVWQNMSSRAAYHAIPGSQHPNMPNPNLMAPQGQGWQQMGQGPAGQQYPGHMNEFGVQSHPGHSQPSTAHHEQDPRNVSQQDGAPKLWRSKGQDRARGACLPRPPAGTQLLERVDGEDERTQPRLEHHACVDKASGRGCGRNPESMIRG</sequence>
<dbReference type="Proteomes" id="UP001295740">
    <property type="component" value="Unassembled WGS sequence"/>
</dbReference>
<feature type="domain" description="AAA+ ATPase lid" evidence="2">
    <location>
        <begin position="26"/>
        <end position="120"/>
    </location>
</feature>
<feature type="compositionally biased region" description="Polar residues" evidence="1">
    <location>
        <begin position="145"/>
        <end position="163"/>
    </location>
</feature>
<dbReference type="AlphaFoldDB" id="A0AAI8YDE8"/>
<evidence type="ECO:0000256" key="1">
    <source>
        <dbReference type="SAM" id="MobiDB-lite"/>
    </source>
</evidence>
<organism evidence="3 4">
    <name type="scientific">Anthostomella pinea</name>
    <dbReference type="NCBI Taxonomy" id="933095"/>
    <lineage>
        <taxon>Eukaryota</taxon>
        <taxon>Fungi</taxon>
        <taxon>Dikarya</taxon>
        <taxon>Ascomycota</taxon>
        <taxon>Pezizomycotina</taxon>
        <taxon>Sordariomycetes</taxon>
        <taxon>Xylariomycetidae</taxon>
        <taxon>Xylariales</taxon>
        <taxon>Xylariaceae</taxon>
        <taxon>Anthostomella</taxon>
    </lineage>
</organism>
<feature type="region of interest" description="Disordered" evidence="1">
    <location>
        <begin position="252"/>
        <end position="348"/>
    </location>
</feature>
<reference evidence="3" key="1">
    <citation type="submission" date="2023-10" db="EMBL/GenBank/DDBJ databases">
        <authorList>
            <person name="Hackl T."/>
        </authorList>
    </citation>
    <scope>NUCLEOTIDE SEQUENCE</scope>
</reference>
<feature type="region of interest" description="Disordered" evidence="1">
    <location>
        <begin position="134"/>
        <end position="163"/>
    </location>
</feature>
<dbReference type="PANTHER" id="PTHR46411:SF2">
    <property type="entry name" value="AAA+ ATPASE DOMAIN-CONTAINING PROTEIN"/>
    <property type="match status" value="1"/>
</dbReference>
<name>A0AAI8YDE8_9PEZI</name>
<dbReference type="Pfam" id="PF23232">
    <property type="entry name" value="AAA_lid_13"/>
    <property type="match status" value="1"/>
</dbReference>
<evidence type="ECO:0000259" key="2">
    <source>
        <dbReference type="Pfam" id="PF23232"/>
    </source>
</evidence>
<dbReference type="EMBL" id="CAUWAG010000003">
    <property type="protein sequence ID" value="CAJ2500670.1"/>
    <property type="molecule type" value="Genomic_DNA"/>
</dbReference>
<evidence type="ECO:0000313" key="4">
    <source>
        <dbReference type="Proteomes" id="UP001295740"/>
    </source>
</evidence>
<evidence type="ECO:0000313" key="3">
    <source>
        <dbReference type="EMBL" id="CAJ2500670.1"/>
    </source>
</evidence>
<accession>A0AAI8YDE8</accession>
<feature type="compositionally biased region" description="Low complexity" evidence="1">
    <location>
        <begin position="252"/>
        <end position="271"/>
    </location>
</feature>
<protein>
    <submittedName>
        <fullName evidence="3">Uu.00g035230.m01.CDS01</fullName>
    </submittedName>
</protein>
<dbReference type="PANTHER" id="PTHR46411">
    <property type="entry name" value="FAMILY ATPASE, PUTATIVE-RELATED"/>
    <property type="match status" value="1"/>
</dbReference>